<comment type="caution">
    <text evidence="1">The sequence shown here is derived from an EMBL/GenBank/DDBJ whole genome shotgun (WGS) entry which is preliminary data.</text>
</comment>
<keyword evidence="2" id="KW-1185">Reference proteome</keyword>
<dbReference type="EMBL" id="JAIQCV010000011">
    <property type="protein sequence ID" value="KAH1047581.1"/>
    <property type="molecule type" value="Genomic_DNA"/>
</dbReference>
<name>A0A9D3ZLT3_9ROSI</name>
<evidence type="ECO:0000313" key="2">
    <source>
        <dbReference type="Proteomes" id="UP000828251"/>
    </source>
</evidence>
<dbReference type="OrthoDB" id="1002267at2759"/>
<sequence length="70" mass="8516">MAQVLHLLQILHNSCEQQRVAYIQTQNSRLQAHFTFRVSNDVKERLRHEKERNNKCSNELYHVFMEMIEM</sequence>
<organism evidence="1 2">
    <name type="scientific">Gossypium stocksii</name>
    <dbReference type="NCBI Taxonomy" id="47602"/>
    <lineage>
        <taxon>Eukaryota</taxon>
        <taxon>Viridiplantae</taxon>
        <taxon>Streptophyta</taxon>
        <taxon>Embryophyta</taxon>
        <taxon>Tracheophyta</taxon>
        <taxon>Spermatophyta</taxon>
        <taxon>Magnoliopsida</taxon>
        <taxon>eudicotyledons</taxon>
        <taxon>Gunneridae</taxon>
        <taxon>Pentapetalae</taxon>
        <taxon>rosids</taxon>
        <taxon>malvids</taxon>
        <taxon>Malvales</taxon>
        <taxon>Malvaceae</taxon>
        <taxon>Malvoideae</taxon>
        <taxon>Gossypium</taxon>
    </lineage>
</organism>
<dbReference type="AlphaFoldDB" id="A0A9D3ZLT3"/>
<feature type="non-terminal residue" evidence="1">
    <location>
        <position position="70"/>
    </location>
</feature>
<gene>
    <name evidence="1" type="ORF">J1N35_038365</name>
</gene>
<dbReference type="Proteomes" id="UP000828251">
    <property type="component" value="Unassembled WGS sequence"/>
</dbReference>
<proteinExistence type="predicted"/>
<evidence type="ECO:0000313" key="1">
    <source>
        <dbReference type="EMBL" id="KAH1047581.1"/>
    </source>
</evidence>
<protein>
    <submittedName>
        <fullName evidence="1">Uncharacterized protein</fullName>
    </submittedName>
</protein>
<reference evidence="1 2" key="1">
    <citation type="journal article" date="2021" name="Plant Biotechnol. J.">
        <title>Multi-omics assisted identification of the key and species-specific regulatory components of drought-tolerant mechanisms in Gossypium stocksii.</title>
        <authorList>
            <person name="Yu D."/>
            <person name="Ke L."/>
            <person name="Zhang D."/>
            <person name="Wu Y."/>
            <person name="Sun Y."/>
            <person name="Mei J."/>
            <person name="Sun J."/>
            <person name="Sun Y."/>
        </authorList>
    </citation>
    <scope>NUCLEOTIDE SEQUENCE [LARGE SCALE GENOMIC DNA]</scope>
    <source>
        <strain evidence="2">cv. E1</strain>
        <tissue evidence="1">Leaf</tissue>
    </source>
</reference>
<accession>A0A9D3ZLT3</accession>